<feature type="coiled-coil region" evidence="1">
    <location>
        <begin position="2"/>
        <end position="29"/>
    </location>
</feature>
<evidence type="ECO:0000313" key="2">
    <source>
        <dbReference type="EMBL" id="EKE26521.1"/>
    </source>
</evidence>
<reference evidence="2" key="1">
    <citation type="journal article" date="2012" name="Science">
        <title>Fermentation, hydrogen, and sulfur metabolism in multiple uncultivated bacterial phyla.</title>
        <authorList>
            <person name="Wrighton K.C."/>
            <person name="Thomas B.C."/>
            <person name="Sharon I."/>
            <person name="Miller C.S."/>
            <person name="Castelle C.J."/>
            <person name="VerBerkmoes N.C."/>
            <person name="Wilkins M.J."/>
            <person name="Hettich R.L."/>
            <person name="Lipton M.S."/>
            <person name="Williams K.H."/>
            <person name="Long P.E."/>
            <person name="Banfield J.F."/>
        </authorList>
    </citation>
    <scope>NUCLEOTIDE SEQUENCE [LARGE SCALE GENOMIC DNA]</scope>
</reference>
<protein>
    <recommendedName>
        <fullName evidence="3">Uracil-DNA glycosylase-like domain-containing protein</fullName>
    </recommendedName>
</protein>
<name>K2F612_9BACT</name>
<dbReference type="AlphaFoldDB" id="K2F612"/>
<comment type="caution">
    <text evidence="2">The sequence shown here is derived from an EMBL/GenBank/DDBJ whole genome shotgun (WGS) entry which is preliminary data.</text>
</comment>
<sequence length="252" mass="30917">MANSLTSSYESKENMNEKLRKKLEEIKSFFLKTKEEYWIDYVFSKELENIDFDKIEAILIGDNPWEKEFKNNEFFSSEWKAWKMARDLFKVIYWDECFQKNVLILNKTLFHTNRTHQLKKWSEIELLKESQILLADFLIDFLNEKKVPVVIVWFAEMNWFFKEYFSILKEKWKDAQLLKYISVTPHFSLSKIFCKNWNEHWNNLIENFLEKYPYLKTPNWNISSKAFYVLQDKKIFEDFFQNVILKQNILCY</sequence>
<proteinExistence type="predicted"/>
<evidence type="ECO:0000256" key="1">
    <source>
        <dbReference type="SAM" id="Coils"/>
    </source>
</evidence>
<evidence type="ECO:0008006" key="3">
    <source>
        <dbReference type="Google" id="ProtNLM"/>
    </source>
</evidence>
<organism evidence="2">
    <name type="scientific">uncultured bacterium</name>
    <name type="common">gcode 4</name>
    <dbReference type="NCBI Taxonomy" id="1234023"/>
    <lineage>
        <taxon>Bacteria</taxon>
        <taxon>environmental samples</taxon>
    </lineage>
</organism>
<dbReference type="EMBL" id="AMFJ01000770">
    <property type="protein sequence ID" value="EKE26521.1"/>
    <property type="molecule type" value="Genomic_DNA"/>
</dbReference>
<gene>
    <name evidence="2" type="ORF">ACD_4C00254G0003</name>
</gene>
<keyword evidence="1" id="KW-0175">Coiled coil</keyword>
<accession>K2F612</accession>